<comment type="caution">
    <text evidence="1">The sequence shown here is derived from an EMBL/GenBank/DDBJ whole genome shotgun (WGS) entry which is preliminary data.</text>
</comment>
<organism evidence="1 2">
    <name type="scientific">Pontibacter aydingkolensis</name>
    <dbReference type="NCBI Taxonomy" id="1911536"/>
    <lineage>
        <taxon>Bacteria</taxon>
        <taxon>Pseudomonadati</taxon>
        <taxon>Bacteroidota</taxon>
        <taxon>Cytophagia</taxon>
        <taxon>Cytophagales</taxon>
        <taxon>Hymenobacteraceae</taxon>
        <taxon>Pontibacter</taxon>
    </lineage>
</organism>
<evidence type="ECO:0008006" key="3">
    <source>
        <dbReference type="Google" id="ProtNLM"/>
    </source>
</evidence>
<evidence type="ECO:0000313" key="1">
    <source>
        <dbReference type="EMBL" id="MBW7466070.1"/>
    </source>
</evidence>
<dbReference type="EMBL" id="JAHYXK010000002">
    <property type="protein sequence ID" value="MBW7466070.1"/>
    <property type="molecule type" value="Genomic_DNA"/>
</dbReference>
<dbReference type="Proteomes" id="UP000813018">
    <property type="component" value="Unassembled WGS sequence"/>
</dbReference>
<reference evidence="1 2" key="1">
    <citation type="journal article" date="2016" name="Int. J. Syst. Evol. Microbiol.">
        <title>Pontibacter aydingkolensis sp. nov., isolated from soil of a salt lake.</title>
        <authorList>
            <person name="Osman G."/>
            <person name="Zhang T."/>
            <person name="Lou K."/>
            <person name="Gao Y."/>
            <person name="Chang W."/>
            <person name="Lin Q."/>
            <person name="Yang H.M."/>
            <person name="Huo X.D."/>
            <person name="Wang N."/>
        </authorList>
    </citation>
    <scope>NUCLEOTIDE SEQUENCE [LARGE SCALE GENOMIC DNA]</scope>
    <source>
        <strain evidence="1 2">KACC 19255</strain>
    </source>
</reference>
<dbReference type="RefSeq" id="WP_219875957.1">
    <property type="nucleotide sequence ID" value="NZ_JAHYXK010000002.1"/>
</dbReference>
<sequence>MFKSIDSQNLKKANGDVFIEIHRAPDNAFLHVNWIGIQSLETIMMGGNQILSMLRVKPCQGLLNSNRELIGSWESAVNWLSYRWAPQAEILGLRNFAHVISPGIYGQWSFDALYPKIKGIFEVQSFLTDDAAKAWLQLKSS</sequence>
<proteinExistence type="predicted"/>
<evidence type="ECO:0000313" key="2">
    <source>
        <dbReference type="Proteomes" id="UP000813018"/>
    </source>
</evidence>
<gene>
    <name evidence="1" type="ORF">K0O23_03250</name>
</gene>
<accession>A0ABS7CQG1</accession>
<name>A0ABS7CQG1_9BACT</name>
<protein>
    <recommendedName>
        <fullName evidence="3">SpoIIAA-like</fullName>
    </recommendedName>
</protein>
<keyword evidence="2" id="KW-1185">Reference proteome</keyword>